<organism evidence="7 8">
    <name type="scientific">Rhodococcus tukisamuensis</name>
    <dbReference type="NCBI Taxonomy" id="168276"/>
    <lineage>
        <taxon>Bacteria</taxon>
        <taxon>Bacillati</taxon>
        <taxon>Actinomycetota</taxon>
        <taxon>Actinomycetes</taxon>
        <taxon>Mycobacteriales</taxon>
        <taxon>Nocardiaceae</taxon>
        <taxon>Rhodococcus</taxon>
    </lineage>
</organism>
<dbReference type="HAMAP" id="MF_01151">
    <property type="entry name" value="GrpE"/>
    <property type="match status" value="1"/>
</dbReference>
<dbReference type="GO" id="GO:0051082">
    <property type="term" value="F:unfolded protein binding"/>
    <property type="evidence" value="ECO:0007669"/>
    <property type="project" value="TreeGrafter"/>
</dbReference>
<dbReference type="GO" id="GO:0051087">
    <property type="term" value="F:protein-folding chaperone binding"/>
    <property type="evidence" value="ECO:0007669"/>
    <property type="project" value="InterPro"/>
</dbReference>
<evidence type="ECO:0000313" key="8">
    <source>
        <dbReference type="Proteomes" id="UP000199417"/>
    </source>
</evidence>
<comment type="similarity">
    <text evidence="1 3 5">Belongs to the GrpE family.</text>
</comment>
<dbReference type="GO" id="GO:0005737">
    <property type="term" value="C:cytoplasm"/>
    <property type="evidence" value="ECO:0007669"/>
    <property type="project" value="UniProtKB-SubCell"/>
</dbReference>
<dbReference type="PROSITE" id="PS01071">
    <property type="entry name" value="GRPE"/>
    <property type="match status" value="1"/>
</dbReference>
<dbReference type="SUPFAM" id="SSF51064">
    <property type="entry name" value="Head domain of nucleotide exchange factor GrpE"/>
    <property type="match status" value="1"/>
</dbReference>
<reference evidence="7 8" key="1">
    <citation type="submission" date="2016-10" db="EMBL/GenBank/DDBJ databases">
        <authorList>
            <person name="de Groot N.N."/>
        </authorList>
    </citation>
    <scope>NUCLEOTIDE SEQUENCE [LARGE SCALE GENOMIC DNA]</scope>
    <source>
        <strain evidence="7 8">JCM 11308</strain>
    </source>
</reference>
<dbReference type="CDD" id="cd00446">
    <property type="entry name" value="GrpE"/>
    <property type="match status" value="1"/>
</dbReference>
<keyword evidence="3 4" id="KW-0346">Stress response</keyword>
<feature type="region of interest" description="Disordered" evidence="6">
    <location>
        <begin position="1"/>
        <end position="40"/>
    </location>
</feature>
<name>A0A1G6VH53_9NOCA</name>
<protein>
    <recommendedName>
        <fullName evidence="3 4">Protein GrpE</fullName>
    </recommendedName>
    <alternativeName>
        <fullName evidence="3">HSP-70 cofactor</fullName>
    </alternativeName>
</protein>
<evidence type="ECO:0000256" key="2">
    <source>
        <dbReference type="ARBA" id="ARBA00023186"/>
    </source>
</evidence>
<dbReference type="PANTHER" id="PTHR21237:SF23">
    <property type="entry name" value="GRPE PROTEIN HOMOLOG, MITOCHONDRIAL"/>
    <property type="match status" value="1"/>
</dbReference>
<dbReference type="RefSeq" id="WP_083577575.1">
    <property type="nucleotide sequence ID" value="NZ_FNAB01000005.1"/>
</dbReference>
<dbReference type="InterPro" id="IPR009012">
    <property type="entry name" value="GrpE_head"/>
</dbReference>
<gene>
    <name evidence="3" type="primary">grpE</name>
    <name evidence="7" type="ORF">SAMN05444580_1054</name>
</gene>
<dbReference type="STRING" id="168276.SAMN05444580_1054"/>
<dbReference type="InterPro" id="IPR000740">
    <property type="entry name" value="GrpE"/>
</dbReference>
<evidence type="ECO:0000256" key="5">
    <source>
        <dbReference type="RuleBase" id="RU004478"/>
    </source>
</evidence>
<feature type="compositionally biased region" description="Low complexity" evidence="6">
    <location>
        <begin position="24"/>
        <end position="38"/>
    </location>
</feature>
<comment type="function">
    <text evidence="3 4">Participates actively in the response to hyperosmotic and heat shock by preventing the aggregation of stress-denatured proteins, in association with DnaK and GrpE. It is the nucleotide exchange factor for DnaK and may function as a thermosensor. Unfolded proteins bind initially to DnaJ; upon interaction with the DnaJ-bound protein, DnaK hydrolyzes its bound ATP, resulting in the formation of a stable complex. GrpE releases ADP from DnaK; ATP binding to DnaK triggers the release of the substrate protein, thus completing the reaction cycle. Several rounds of ATP-dependent interactions between DnaJ, DnaK and GrpE are required for fully efficient folding.</text>
</comment>
<evidence type="ECO:0000256" key="6">
    <source>
        <dbReference type="SAM" id="MobiDB-lite"/>
    </source>
</evidence>
<dbReference type="Gene3D" id="2.30.22.10">
    <property type="entry name" value="Head domain of nucleotide exchange factor GrpE"/>
    <property type="match status" value="1"/>
</dbReference>
<dbReference type="PRINTS" id="PR00773">
    <property type="entry name" value="GRPEPROTEIN"/>
</dbReference>
<comment type="subunit">
    <text evidence="3">Homodimer.</text>
</comment>
<dbReference type="AlphaFoldDB" id="A0A1G6VH53"/>
<accession>A0A1G6VH53</accession>
<evidence type="ECO:0000256" key="1">
    <source>
        <dbReference type="ARBA" id="ARBA00009054"/>
    </source>
</evidence>
<evidence type="ECO:0000256" key="3">
    <source>
        <dbReference type="HAMAP-Rule" id="MF_01151"/>
    </source>
</evidence>
<evidence type="ECO:0000256" key="4">
    <source>
        <dbReference type="RuleBase" id="RU000639"/>
    </source>
</evidence>
<dbReference type="InterPro" id="IPR013805">
    <property type="entry name" value="GrpE_CC"/>
</dbReference>
<dbReference type="Gene3D" id="3.90.20.20">
    <property type="match status" value="1"/>
</dbReference>
<dbReference type="EMBL" id="FNAB01000005">
    <property type="protein sequence ID" value="SDD52858.1"/>
    <property type="molecule type" value="Genomic_DNA"/>
</dbReference>
<keyword evidence="8" id="KW-1185">Reference proteome</keyword>
<keyword evidence="2 3" id="KW-0143">Chaperone</keyword>
<keyword evidence="3" id="KW-0963">Cytoplasm</keyword>
<dbReference type="SUPFAM" id="SSF58014">
    <property type="entry name" value="Coiled-coil domain of nucleotide exchange factor GrpE"/>
    <property type="match status" value="1"/>
</dbReference>
<dbReference type="Pfam" id="PF01025">
    <property type="entry name" value="GrpE"/>
    <property type="match status" value="1"/>
</dbReference>
<sequence length="190" mass="19840">MSEFDAARDPLTAEGQPLDVEVTPAASEEAAGAGQPEPAVDDLTKLTGELEKVGTELGYAKAEIANIRRNSLARIDQAVASERASVVGKFLDVVDDLDRARAHGDLESGPLKALSDKLSGVFGGLGLVAFGDEGDAFDAELHEAVQMEGDGGNPVLAAVLRKGYRLGDRVLRTAMVTVTDGEPAPPESEQ</sequence>
<dbReference type="GO" id="GO:0042803">
    <property type="term" value="F:protein homodimerization activity"/>
    <property type="evidence" value="ECO:0007669"/>
    <property type="project" value="InterPro"/>
</dbReference>
<dbReference type="PANTHER" id="PTHR21237">
    <property type="entry name" value="GRPE PROTEIN"/>
    <property type="match status" value="1"/>
</dbReference>
<comment type="subcellular location">
    <subcellularLocation>
        <location evidence="3">Cytoplasm</location>
    </subcellularLocation>
</comment>
<dbReference type="Proteomes" id="UP000199417">
    <property type="component" value="Unassembled WGS sequence"/>
</dbReference>
<dbReference type="GO" id="GO:0000774">
    <property type="term" value="F:adenyl-nucleotide exchange factor activity"/>
    <property type="evidence" value="ECO:0007669"/>
    <property type="project" value="InterPro"/>
</dbReference>
<dbReference type="GO" id="GO:0006457">
    <property type="term" value="P:protein folding"/>
    <property type="evidence" value="ECO:0007669"/>
    <property type="project" value="InterPro"/>
</dbReference>
<proteinExistence type="inferred from homology"/>
<evidence type="ECO:0000313" key="7">
    <source>
        <dbReference type="EMBL" id="SDD52858.1"/>
    </source>
</evidence>